<name>A0A1D8P3V6_9FLAO</name>
<reference evidence="3 4" key="1">
    <citation type="submission" date="2016-10" db="EMBL/GenBank/DDBJ databases">
        <title>Lutibacter sp. LPB0138, isolated from marine gastropod.</title>
        <authorList>
            <person name="Kim E."/>
            <person name="Yi H."/>
        </authorList>
    </citation>
    <scope>NUCLEOTIDE SEQUENCE [LARGE SCALE GENOMIC DNA]</scope>
    <source>
        <strain evidence="3 4">LPB0138</strain>
    </source>
</reference>
<evidence type="ECO:0000313" key="4">
    <source>
        <dbReference type="Proteomes" id="UP000176050"/>
    </source>
</evidence>
<gene>
    <name evidence="3" type="ORF">LPB138_00460</name>
</gene>
<keyword evidence="1" id="KW-0812">Transmembrane</keyword>
<dbReference type="KEGG" id="lul:LPB138_00460"/>
<feature type="domain" description="AB hydrolase-1" evidence="2">
    <location>
        <begin position="77"/>
        <end position="274"/>
    </location>
</feature>
<evidence type="ECO:0000256" key="1">
    <source>
        <dbReference type="SAM" id="Phobius"/>
    </source>
</evidence>
<feature type="transmembrane region" description="Helical" evidence="1">
    <location>
        <begin position="7"/>
        <end position="30"/>
    </location>
</feature>
<organism evidence="3 4">
    <name type="scientific">Urechidicola croceus</name>
    <dbReference type="NCBI Taxonomy" id="1850246"/>
    <lineage>
        <taxon>Bacteria</taxon>
        <taxon>Pseudomonadati</taxon>
        <taxon>Bacteroidota</taxon>
        <taxon>Flavobacteriia</taxon>
        <taxon>Flavobacteriales</taxon>
        <taxon>Flavobacteriaceae</taxon>
        <taxon>Urechidicola</taxon>
    </lineage>
</organism>
<dbReference type="Gene3D" id="3.40.50.1820">
    <property type="entry name" value="alpha/beta hydrolase"/>
    <property type="match status" value="1"/>
</dbReference>
<evidence type="ECO:0000259" key="2">
    <source>
        <dbReference type="Pfam" id="PF12697"/>
    </source>
</evidence>
<dbReference type="STRING" id="1850246.LPB138_00460"/>
<keyword evidence="4" id="KW-1185">Reference proteome</keyword>
<accession>A0A1D8P3V6</accession>
<sequence length="285" mass="33514">MRFFKKVLKIVSYTIIAIFIILLVLINVFFKPKTDKDLVDDFAKLNKELYITHKEFRGFPFRLISNNKKNDTSLVNIVFVHGSPGTLMDFKKYLIDDDLNQRANFFVYDRVGYGIETIGQIQHIQFEVDMLNEIVKDFDLSKTILVGYSYGGPIALASKKEYKKVVLLAPAVYSEVEPMFWFLNFYKWKLTRWVIPDMLKTASKEKLQHKNDLKFFENSWGDNPSSIYVIHGNNDKIVPYENSEFIQEQFSSDKFELITLNEAGHDLIWSRYKEIKKELIKVIEE</sequence>
<evidence type="ECO:0000313" key="3">
    <source>
        <dbReference type="EMBL" id="AOW19248.1"/>
    </source>
</evidence>
<dbReference type="EMBL" id="CP017478">
    <property type="protein sequence ID" value="AOW19248.1"/>
    <property type="molecule type" value="Genomic_DNA"/>
</dbReference>
<dbReference type="Pfam" id="PF12697">
    <property type="entry name" value="Abhydrolase_6"/>
    <property type="match status" value="1"/>
</dbReference>
<keyword evidence="1" id="KW-1133">Transmembrane helix</keyword>
<dbReference type="OrthoDB" id="1224630at2"/>
<dbReference type="PANTHER" id="PTHR42886:SF29">
    <property type="entry name" value="PUMMELIG, ISOFORM A"/>
    <property type="match status" value="1"/>
</dbReference>
<dbReference type="AlphaFoldDB" id="A0A1D8P3V6"/>
<dbReference type="SUPFAM" id="SSF53474">
    <property type="entry name" value="alpha/beta-Hydrolases"/>
    <property type="match status" value="1"/>
</dbReference>
<dbReference type="InterPro" id="IPR000073">
    <property type="entry name" value="AB_hydrolase_1"/>
</dbReference>
<proteinExistence type="predicted"/>
<keyword evidence="1" id="KW-0472">Membrane</keyword>
<protein>
    <recommendedName>
        <fullName evidence="2">AB hydrolase-1 domain-containing protein</fullName>
    </recommendedName>
</protein>
<dbReference type="PANTHER" id="PTHR42886">
    <property type="entry name" value="RE40534P-RELATED"/>
    <property type="match status" value="1"/>
</dbReference>
<dbReference type="RefSeq" id="WP_070235378.1">
    <property type="nucleotide sequence ID" value="NZ_CP017478.1"/>
</dbReference>
<dbReference type="Proteomes" id="UP000176050">
    <property type="component" value="Chromosome"/>
</dbReference>
<dbReference type="InterPro" id="IPR029058">
    <property type="entry name" value="AB_hydrolase_fold"/>
</dbReference>